<proteinExistence type="predicted"/>
<evidence type="ECO:0000256" key="1">
    <source>
        <dbReference type="ARBA" id="ARBA00022450"/>
    </source>
</evidence>
<dbReference type="InterPro" id="IPR050091">
    <property type="entry name" value="PKS_NRPS_Biosynth_Enz"/>
</dbReference>
<dbReference type="GO" id="GO:0044550">
    <property type="term" value="P:secondary metabolite biosynthetic process"/>
    <property type="evidence" value="ECO:0007669"/>
    <property type="project" value="TreeGrafter"/>
</dbReference>
<dbReference type="InterPro" id="IPR042104">
    <property type="entry name" value="PKS_dehydratase_sf"/>
</dbReference>
<accession>A0AAD4FH82</accession>
<dbReference type="NCBIfam" id="TIGR04532">
    <property type="entry name" value="PT_fungal_PKS"/>
    <property type="match status" value="1"/>
</dbReference>
<dbReference type="InterPro" id="IPR049552">
    <property type="entry name" value="PKS_DH_N"/>
</dbReference>
<reference evidence="6" key="1">
    <citation type="submission" date="2021-07" db="EMBL/GenBank/DDBJ databases">
        <title>Genome Resource of American Ginseng Black Spot Pathogen Alternaria panax.</title>
        <authorList>
            <person name="Qiu C."/>
            <person name="Wang W."/>
            <person name="Liu Z."/>
        </authorList>
    </citation>
    <scope>NUCLEOTIDE SEQUENCE</scope>
    <source>
        <strain evidence="6">BNCC115425</strain>
    </source>
</reference>
<dbReference type="EMBL" id="JAANER010000005">
    <property type="protein sequence ID" value="KAG9189968.1"/>
    <property type="molecule type" value="Genomic_DNA"/>
</dbReference>
<gene>
    <name evidence="6" type="ORF">G6011_06836</name>
</gene>
<feature type="active site" description="Proton acceptor; for dehydratase activity" evidence="4">
    <location>
        <position position="129"/>
    </location>
</feature>
<feature type="region of interest" description="N-terminal hotdog fold" evidence="4">
    <location>
        <begin position="97"/>
        <end position="229"/>
    </location>
</feature>
<organism evidence="6 7">
    <name type="scientific">Alternaria panax</name>
    <dbReference type="NCBI Taxonomy" id="48097"/>
    <lineage>
        <taxon>Eukaryota</taxon>
        <taxon>Fungi</taxon>
        <taxon>Dikarya</taxon>
        <taxon>Ascomycota</taxon>
        <taxon>Pezizomycotina</taxon>
        <taxon>Dothideomycetes</taxon>
        <taxon>Pleosporomycetidae</taxon>
        <taxon>Pleosporales</taxon>
        <taxon>Pleosporineae</taxon>
        <taxon>Pleosporaceae</taxon>
        <taxon>Alternaria</taxon>
        <taxon>Alternaria sect. Panax</taxon>
    </lineage>
</organism>
<feature type="region of interest" description="C-terminal hotdog fold" evidence="4">
    <location>
        <begin position="249"/>
        <end position="403"/>
    </location>
</feature>
<evidence type="ECO:0000256" key="3">
    <source>
        <dbReference type="ARBA" id="ARBA00022737"/>
    </source>
</evidence>
<keyword evidence="1" id="KW-0596">Phosphopantetheine</keyword>
<keyword evidence="3" id="KW-0677">Repeat</keyword>
<dbReference type="AlphaFoldDB" id="A0AAD4FH82"/>
<sequence length="418" mass="47348">MSYGPNFIPYQTLEIARLLHNLATKNTNESAFYKDIHRMLFSTLMRAVYGRSIPLPSYAWDVKPYWIQYVNDWSLWKGDPPAESLQILPKIESTTIHSVVLESGDFMRSKIVVEADISRKDLAPLVQRHEVDGIPLCTPSVYADMALTLGTYLLKQYKSDLGDMLVDVSDMTISKALILNKQANKQLVQVHTEADSSSGLVSMKFMSFNNHQKLQEHSRCIIHYTDRELQKKLQERAPEIRMKISGLRDGVASGRTARYNRVMVHRAIRPLARFHNDYRAIGEIVLSSDTLEASSILSFGSVKRDGDFHTHPAIIDSLTQACGFTINCNDNTDLDVEIFMNHGWGSLQLFEPINFEKVYTTYSRMESGPDKLWRGDAIIFEGDRVVAHFGQTAIQGVPWRMLKVILSLESGKKSQGGN</sequence>
<feature type="active site" description="Proton donor; for dehydratase activity" evidence="4">
    <location>
        <position position="316"/>
    </location>
</feature>
<evidence type="ECO:0000313" key="6">
    <source>
        <dbReference type="EMBL" id="KAG9189968.1"/>
    </source>
</evidence>
<dbReference type="PANTHER" id="PTHR43775">
    <property type="entry name" value="FATTY ACID SYNTHASE"/>
    <property type="match status" value="1"/>
</dbReference>
<dbReference type="GO" id="GO:0004312">
    <property type="term" value="F:fatty acid synthase activity"/>
    <property type="evidence" value="ECO:0007669"/>
    <property type="project" value="TreeGrafter"/>
</dbReference>
<keyword evidence="7" id="KW-1185">Reference proteome</keyword>
<dbReference type="InterPro" id="IPR049900">
    <property type="entry name" value="PKS_mFAS_DH"/>
</dbReference>
<dbReference type="GO" id="GO:0006633">
    <property type="term" value="P:fatty acid biosynthetic process"/>
    <property type="evidence" value="ECO:0007669"/>
    <property type="project" value="TreeGrafter"/>
</dbReference>
<evidence type="ECO:0000313" key="7">
    <source>
        <dbReference type="Proteomes" id="UP001199106"/>
    </source>
</evidence>
<evidence type="ECO:0000259" key="5">
    <source>
        <dbReference type="PROSITE" id="PS52019"/>
    </source>
</evidence>
<dbReference type="Pfam" id="PF21089">
    <property type="entry name" value="PKS_DH_N"/>
    <property type="match status" value="1"/>
</dbReference>
<dbReference type="InterPro" id="IPR030918">
    <property type="entry name" value="PT_fungal_PKS"/>
</dbReference>
<comment type="caution">
    <text evidence="6">The sequence shown here is derived from an EMBL/GenBank/DDBJ whole genome shotgun (WGS) entry which is preliminary data.</text>
</comment>
<evidence type="ECO:0000256" key="4">
    <source>
        <dbReference type="PROSITE-ProRule" id="PRU01363"/>
    </source>
</evidence>
<evidence type="ECO:0000256" key="2">
    <source>
        <dbReference type="ARBA" id="ARBA00022553"/>
    </source>
</evidence>
<feature type="domain" description="PKS/mFAS DH" evidence="5">
    <location>
        <begin position="97"/>
        <end position="403"/>
    </location>
</feature>
<name>A0AAD4FH82_9PLEO</name>
<dbReference type="PROSITE" id="PS52019">
    <property type="entry name" value="PKS_MFAS_DH"/>
    <property type="match status" value="1"/>
</dbReference>
<dbReference type="Proteomes" id="UP001199106">
    <property type="component" value="Unassembled WGS sequence"/>
</dbReference>
<dbReference type="Gene3D" id="3.10.129.110">
    <property type="entry name" value="Polyketide synthase dehydratase"/>
    <property type="match status" value="1"/>
</dbReference>
<dbReference type="PANTHER" id="PTHR43775:SF40">
    <property type="entry name" value="NORSOLORINIC ACID SYNTHASE STCA"/>
    <property type="match status" value="1"/>
</dbReference>
<keyword evidence="2" id="KW-0597">Phosphoprotein</keyword>
<protein>
    <recommendedName>
        <fullName evidence="5">PKS/mFAS DH domain-containing protein</fullName>
    </recommendedName>
</protein>